<organism evidence="1 2">
    <name type="scientific">Flagellimonas pacifica</name>
    <dbReference type="NCBI Taxonomy" id="1247520"/>
    <lineage>
        <taxon>Bacteria</taxon>
        <taxon>Pseudomonadati</taxon>
        <taxon>Bacteroidota</taxon>
        <taxon>Flavobacteriia</taxon>
        <taxon>Flavobacteriales</taxon>
        <taxon>Flavobacteriaceae</taxon>
        <taxon>Flagellimonas</taxon>
    </lineage>
</organism>
<dbReference type="AlphaFoldDB" id="A0A285MSX2"/>
<proteinExistence type="predicted"/>
<reference evidence="2" key="1">
    <citation type="submission" date="2017-09" db="EMBL/GenBank/DDBJ databases">
        <authorList>
            <person name="Varghese N."/>
            <person name="Submissions S."/>
        </authorList>
    </citation>
    <scope>NUCLEOTIDE SEQUENCE [LARGE SCALE GENOMIC DNA]</scope>
    <source>
        <strain evidence="2">DSM 25885</strain>
    </source>
</reference>
<dbReference type="RefSeq" id="WP_097045716.1">
    <property type="nucleotide sequence ID" value="NZ_OBEH01000003.1"/>
</dbReference>
<gene>
    <name evidence="1" type="ORF">SAMN06265377_2048</name>
</gene>
<sequence>MKFITTIIFTVFVTFFSFSQYSKEYEILTEKLIAADTLNFEEYYKNGEIKEKGTVLTYKIGDYSADYYFGDYFQYFRNGKVKMKAEFDRFGNLLSQKCYLNFGGLCSESTTLEIDSETKDLEELLRVDEKTKVISTDKFYNYSMKLDSMYLKKEGKMIGNKKMGIWKIYSRSGELIDEKQY</sequence>
<keyword evidence="2" id="KW-1185">Reference proteome</keyword>
<dbReference type="EMBL" id="OBEH01000003">
    <property type="protein sequence ID" value="SNZ00228.1"/>
    <property type="molecule type" value="Genomic_DNA"/>
</dbReference>
<dbReference type="InterPro" id="IPR011652">
    <property type="entry name" value="MORN_2"/>
</dbReference>
<dbReference type="OrthoDB" id="1445768at2"/>
<protein>
    <submittedName>
        <fullName evidence="1">MORN repeat variant</fullName>
    </submittedName>
</protein>
<evidence type="ECO:0000313" key="1">
    <source>
        <dbReference type="EMBL" id="SNZ00228.1"/>
    </source>
</evidence>
<dbReference type="Proteomes" id="UP000219048">
    <property type="component" value="Unassembled WGS sequence"/>
</dbReference>
<dbReference type="Pfam" id="PF07661">
    <property type="entry name" value="MORN_2"/>
    <property type="match status" value="2"/>
</dbReference>
<accession>A0A285MSX2</accession>
<name>A0A285MSX2_9FLAO</name>
<evidence type="ECO:0000313" key="2">
    <source>
        <dbReference type="Proteomes" id="UP000219048"/>
    </source>
</evidence>